<evidence type="ECO:0000313" key="2">
    <source>
        <dbReference type="Proteomes" id="UP000215596"/>
    </source>
</evidence>
<dbReference type="EMBL" id="NPBY01000033">
    <property type="protein sequence ID" value="PAD76912.1"/>
    <property type="molecule type" value="Genomic_DNA"/>
</dbReference>
<comment type="caution">
    <text evidence="1">The sequence shown here is derived from an EMBL/GenBank/DDBJ whole genome shotgun (WGS) entry which is preliminary data.</text>
</comment>
<evidence type="ECO:0000313" key="1">
    <source>
        <dbReference type="EMBL" id="PAD76912.1"/>
    </source>
</evidence>
<reference evidence="1 2" key="1">
    <citation type="submission" date="2017-07" db="EMBL/GenBank/DDBJ databases">
        <title>Isolation and whole genome analysis of endospore-forming bacteria from heroin.</title>
        <authorList>
            <person name="Kalinowski J."/>
            <person name="Ahrens B."/>
            <person name="Al-Dilaimi A."/>
            <person name="Winkler A."/>
            <person name="Wibberg D."/>
            <person name="Schleenbecker U."/>
            <person name="Ruckert C."/>
            <person name="Wolfel R."/>
            <person name="Grass G."/>
        </authorList>
    </citation>
    <scope>NUCLEOTIDE SEQUENCE [LARGE SCALE GENOMIC DNA]</scope>
    <source>
        <strain evidence="1 2">7537-G1</strain>
    </source>
</reference>
<protein>
    <submittedName>
        <fullName evidence="1">Uncharacterized protein</fullName>
    </submittedName>
</protein>
<proteinExistence type="predicted"/>
<gene>
    <name evidence="1" type="ORF">CHH67_11090</name>
</gene>
<name>A0A268EUW3_9BACL</name>
<sequence>MLPKRLFSSHFLGNRFGELTDIYEYPGNDKLFMMPIVECWFESAAPLLYFISTVKLAGHLECGNS</sequence>
<dbReference type="Proteomes" id="UP000215596">
    <property type="component" value="Unassembled WGS sequence"/>
</dbReference>
<dbReference type="AlphaFoldDB" id="A0A268EUW3"/>
<accession>A0A268EUW3</accession>
<organism evidence="1 2">
    <name type="scientific">Paenibacillus campinasensis</name>
    <dbReference type="NCBI Taxonomy" id="66347"/>
    <lineage>
        <taxon>Bacteria</taxon>
        <taxon>Bacillati</taxon>
        <taxon>Bacillota</taxon>
        <taxon>Bacilli</taxon>
        <taxon>Bacillales</taxon>
        <taxon>Paenibacillaceae</taxon>
        <taxon>Paenibacillus</taxon>
    </lineage>
</organism>